<dbReference type="PROSITE" id="PS51257">
    <property type="entry name" value="PROKAR_LIPOPROTEIN"/>
    <property type="match status" value="1"/>
</dbReference>
<dbReference type="InterPro" id="IPR002937">
    <property type="entry name" value="Amino_oxidase"/>
</dbReference>
<evidence type="ECO:0000259" key="1">
    <source>
        <dbReference type="Pfam" id="PF01593"/>
    </source>
</evidence>
<organism evidence="2 3">
    <name type="scientific">Nannocystis radixulma</name>
    <dbReference type="NCBI Taxonomy" id="2995305"/>
    <lineage>
        <taxon>Bacteria</taxon>
        <taxon>Pseudomonadati</taxon>
        <taxon>Myxococcota</taxon>
        <taxon>Polyangia</taxon>
        <taxon>Nannocystales</taxon>
        <taxon>Nannocystaceae</taxon>
        <taxon>Nannocystis</taxon>
    </lineage>
</organism>
<dbReference type="InterPro" id="IPR036188">
    <property type="entry name" value="FAD/NAD-bd_sf"/>
</dbReference>
<evidence type="ECO:0000313" key="2">
    <source>
        <dbReference type="EMBL" id="MDC0666278.1"/>
    </source>
</evidence>
<dbReference type="InterPro" id="IPR050464">
    <property type="entry name" value="Zeta_carotene_desat/Oxidored"/>
</dbReference>
<proteinExistence type="predicted"/>
<dbReference type="Proteomes" id="UP001217838">
    <property type="component" value="Unassembled WGS sequence"/>
</dbReference>
<dbReference type="PANTHER" id="PTHR42923">
    <property type="entry name" value="PROTOPORPHYRINOGEN OXIDASE"/>
    <property type="match status" value="1"/>
</dbReference>
<accession>A0ABT5AYI7</accession>
<evidence type="ECO:0000313" key="3">
    <source>
        <dbReference type="Proteomes" id="UP001217838"/>
    </source>
</evidence>
<protein>
    <submittedName>
        <fullName evidence="2">NAD(P)-binding protein</fullName>
    </submittedName>
</protein>
<gene>
    <name evidence="2" type="ORF">POL58_00955</name>
</gene>
<dbReference type="EMBL" id="JAQNDN010000001">
    <property type="protein sequence ID" value="MDC0666278.1"/>
    <property type="molecule type" value="Genomic_DNA"/>
</dbReference>
<dbReference type="Pfam" id="PF01593">
    <property type="entry name" value="Amino_oxidase"/>
    <property type="match status" value="1"/>
</dbReference>
<dbReference type="SUPFAM" id="SSF51905">
    <property type="entry name" value="FAD/NAD(P)-binding domain"/>
    <property type="match status" value="1"/>
</dbReference>
<feature type="domain" description="Amine oxidase" evidence="1">
    <location>
        <begin position="231"/>
        <end position="368"/>
    </location>
</feature>
<dbReference type="RefSeq" id="WP_271993768.1">
    <property type="nucleotide sequence ID" value="NZ_JAQNDN010000001.1"/>
</dbReference>
<dbReference type="Gene3D" id="3.50.50.60">
    <property type="entry name" value="FAD/NAD(P)-binding domain"/>
    <property type="match status" value="1"/>
</dbReference>
<sequence>MSGRRGVLLGIALTSAGCEPNDAADFGESGEELGATERGMKEADCDVVIIGGGPGGTHSAYKLTTLHLAKGPVCLFEKSDHLGGRAGSNYDVGFSKQPYVNDGVAVKQSGQVGLGAYRMYTTQYTYELGQELAALGKPGQLSFLEQIAFSRLSGVKNRGYNPAFPEPNYFTYNNDGAATAFQDLYHSPITDDDVWTMLLCGPQVPRDPSGHPAYVAMTANIPGLAEMTALDYLEWVAANEISPQYGPEIADYVVDVWRFRGDFQVGADAVSYMDYTALDYAGGPTFYPIPSYQPYFAIMHAEIEKNGGRIHLGEKVLSVNRQGSGYVIETSREKGSGQGKGHGHGHLRRVTANHVVIATHHSALQANDPNVESGGMTGDVIEAITSQPAYQYVIATNSVQVTHQFGDGKNPASGWWHQDITFPEGPALLGPQLGPDDAPLRRSTNNILIAGDKLPGCKSANCDFSDTLFYNNTNELPLADYHDFINVSRTMYNDDSESVARWEALYAAGEALSKAGGNAAVNRQLLKSLRLMYPKVFNGNSATEPKILATQVQLHKPAWYFLKSGGLEAGFTNQSLFQWSINPLPGERVYLVGDSWRLDGSGWSDAAYKSSIYVLNEHFGANIDPLEIAPIQCADDGTIIFP</sequence>
<dbReference type="Pfam" id="PF13450">
    <property type="entry name" value="NAD_binding_8"/>
    <property type="match status" value="1"/>
</dbReference>
<keyword evidence="3" id="KW-1185">Reference proteome</keyword>
<reference evidence="2 3" key="1">
    <citation type="submission" date="2022-11" db="EMBL/GenBank/DDBJ databases">
        <title>Minimal conservation of predation-associated metabolite biosynthetic gene clusters underscores biosynthetic potential of Myxococcota including descriptions for ten novel species: Archangium lansinium sp. nov., Myxococcus landrumus sp. nov., Nannocystis bai.</title>
        <authorList>
            <person name="Ahearne A."/>
            <person name="Stevens C."/>
            <person name="Dowd S."/>
        </authorList>
    </citation>
    <scope>NUCLEOTIDE SEQUENCE [LARGE SCALE GENOMIC DNA]</scope>
    <source>
        <strain evidence="2 3">NCELM</strain>
    </source>
</reference>
<name>A0ABT5AYI7_9BACT</name>
<comment type="caution">
    <text evidence="2">The sequence shown here is derived from an EMBL/GenBank/DDBJ whole genome shotgun (WGS) entry which is preliminary data.</text>
</comment>